<dbReference type="RefSeq" id="WP_072825827.1">
    <property type="nucleotide sequence ID" value="NZ_LT670849.1"/>
</dbReference>
<dbReference type="EMBL" id="LT670849">
    <property type="protein sequence ID" value="SHN66576.1"/>
    <property type="molecule type" value="Genomic_DNA"/>
</dbReference>
<dbReference type="Proteomes" id="UP000184096">
    <property type="component" value="Chromosome I"/>
</dbReference>
<evidence type="ECO:0000313" key="1">
    <source>
        <dbReference type="EMBL" id="SHN66576.1"/>
    </source>
</evidence>
<gene>
    <name evidence="1" type="ORF">SAMN05444170_0995</name>
</gene>
<organism evidence="1 2">
    <name type="scientific">Bradyrhizobium erythrophlei</name>
    <dbReference type="NCBI Taxonomy" id="1437360"/>
    <lineage>
        <taxon>Bacteria</taxon>
        <taxon>Pseudomonadati</taxon>
        <taxon>Pseudomonadota</taxon>
        <taxon>Alphaproteobacteria</taxon>
        <taxon>Hyphomicrobiales</taxon>
        <taxon>Nitrobacteraceae</taxon>
        <taxon>Bradyrhizobium</taxon>
    </lineage>
</organism>
<keyword evidence="2" id="KW-1185">Reference proteome</keyword>
<dbReference type="OrthoDB" id="7565928at2"/>
<dbReference type="AlphaFoldDB" id="A0A1M7T771"/>
<accession>A0A1M7T771</accession>
<name>A0A1M7T771_9BRAD</name>
<proteinExistence type="predicted"/>
<reference evidence="2" key="1">
    <citation type="submission" date="2016-11" db="EMBL/GenBank/DDBJ databases">
        <authorList>
            <person name="Varghese N."/>
            <person name="Submissions S."/>
        </authorList>
    </citation>
    <scope>NUCLEOTIDE SEQUENCE [LARGE SCALE GENOMIC DNA]</scope>
    <source>
        <strain evidence="2">GAS401</strain>
    </source>
</reference>
<protein>
    <submittedName>
        <fullName evidence="1">Uncharacterized protein</fullName>
    </submittedName>
</protein>
<sequence length="154" mass="17911">MAKLNDQLLRIVEDYRASGGEWPATRDQIAEWAVTNERYELTRGMAVRQCAERIGRAMGLQHFKDRKGRSVRKYYAAPVRENGQLVMKWDDCNAPRPFMEIAAANRRNQILGQCWQLKNDMDSYSERRCPEQPIQLDFDFNIDLEELGQLNTAA</sequence>
<evidence type="ECO:0000313" key="2">
    <source>
        <dbReference type="Proteomes" id="UP000184096"/>
    </source>
</evidence>